<dbReference type="PANTHER" id="PTHR31286">
    <property type="entry name" value="GLYCINE-RICH CELL WALL STRUCTURAL PROTEIN 1.8-LIKE"/>
    <property type="match status" value="1"/>
</dbReference>
<dbReference type="OrthoDB" id="1939300at2759"/>
<evidence type="ECO:0000313" key="3">
    <source>
        <dbReference type="Proteomes" id="UP000239757"/>
    </source>
</evidence>
<dbReference type="InterPro" id="IPR040256">
    <property type="entry name" value="At4g02000-like"/>
</dbReference>
<evidence type="ECO:0000259" key="1">
    <source>
        <dbReference type="Pfam" id="PF14111"/>
    </source>
</evidence>
<protein>
    <recommendedName>
        <fullName evidence="1">DUF4283 domain-containing protein</fullName>
    </recommendedName>
</protein>
<reference evidence="2 3" key="1">
    <citation type="submission" date="2015-01" db="EMBL/GenBank/DDBJ databases">
        <title>Genome of allotetraploid Gossypium barbadense reveals genomic plasticity and fiber elongation in cotton evolution.</title>
        <authorList>
            <person name="Chen X."/>
            <person name="Liu X."/>
            <person name="Zhao B."/>
            <person name="Zheng H."/>
            <person name="Hu Y."/>
            <person name="Lu G."/>
            <person name="Yang C."/>
            <person name="Chen J."/>
            <person name="Shan C."/>
            <person name="Zhang L."/>
            <person name="Zhou Y."/>
            <person name="Wang L."/>
            <person name="Guo W."/>
            <person name="Bai Y."/>
            <person name="Ruan J."/>
            <person name="Shangguan X."/>
            <person name="Mao Y."/>
            <person name="Jiang J."/>
            <person name="Zhu Y."/>
            <person name="Lei J."/>
            <person name="Kang H."/>
            <person name="Chen S."/>
            <person name="He X."/>
            <person name="Wang R."/>
            <person name="Wang Y."/>
            <person name="Chen J."/>
            <person name="Wang L."/>
            <person name="Yu S."/>
            <person name="Wang B."/>
            <person name="Wei J."/>
            <person name="Song S."/>
            <person name="Lu X."/>
            <person name="Gao Z."/>
            <person name="Gu W."/>
            <person name="Deng X."/>
            <person name="Ma D."/>
            <person name="Wang S."/>
            <person name="Liang W."/>
            <person name="Fang L."/>
            <person name="Cai C."/>
            <person name="Zhu X."/>
            <person name="Zhou B."/>
            <person name="Zhang Y."/>
            <person name="Chen Z."/>
            <person name="Xu S."/>
            <person name="Zhu R."/>
            <person name="Wang S."/>
            <person name="Zhang T."/>
            <person name="Zhao G."/>
        </authorList>
    </citation>
    <scope>NUCLEOTIDE SEQUENCE [LARGE SCALE GENOMIC DNA]</scope>
    <source>
        <strain evidence="3">cv. Xinhai21</strain>
        <tissue evidence="2">Leaf</tissue>
    </source>
</reference>
<dbReference type="PANTHER" id="PTHR31286:SF173">
    <property type="entry name" value="DUF4283 DOMAIN-CONTAINING PROTEIN"/>
    <property type="match status" value="1"/>
</dbReference>
<sequence length="398" mass="44476">MDRIINAPVTVVLKLFGRNIRYSALNNRISSVWYPSKPFHLMDIENGYFLAKFQSIDDFVKVLPQGPWMISGQYLTVQRWIKEFNPLQPYSSMVLAWIRLPGLPGLYWWNRQPSEIIGKVVWLDFNIDSRTRGRFARIAVYINLDKPLIAQVLVNGMNQRVEYEALPTIYFTCEKYGHTKELCALLQSDLARRRTREKGKTGSSFDALANMEAGGDKLGIGPLDLQKVGPVANISVGQSIGTIGYTTRTVSPLFSKNDLDHSNNGVLQINNVVGPDCTDPVPLINETWSSNPSNDSEFKISSGDEFFKMHDNNSNSMPVTISCINPIFVDQGANVDDGPIMSSKPAYSVSKLVEVRVVDFFGGLNLNKHTVVSFKKKGPTDGIHLERCSVHNSGVNKI</sequence>
<accession>A0A2P5WQQ7</accession>
<dbReference type="Pfam" id="PF14111">
    <property type="entry name" value="DUF4283"/>
    <property type="match status" value="1"/>
</dbReference>
<dbReference type="AlphaFoldDB" id="A0A2P5WQQ7"/>
<proteinExistence type="predicted"/>
<dbReference type="InterPro" id="IPR025558">
    <property type="entry name" value="DUF4283"/>
</dbReference>
<gene>
    <name evidence="2" type="ORF">GOBAR_AA27226</name>
</gene>
<organism evidence="2 3">
    <name type="scientific">Gossypium barbadense</name>
    <name type="common">Sea Island cotton</name>
    <name type="synonym">Hibiscus barbadensis</name>
    <dbReference type="NCBI Taxonomy" id="3634"/>
    <lineage>
        <taxon>Eukaryota</taxon>
        <taxon>Viridiplantae</taxon>
        <taxon>Streptophyta</taxon>
        <taxon>Embryophyta</taxon>
        <taxon>Tracheophyta</taxon>
        <taxon>Spermatophyta</taxon>
        <taxon>Magnoliopsida</taxon>
        <taxon>eudicotyledons</taxon>
        <taxon>Gunneridae</taxon>
        <taxon>Pentapetalae</taxon>
        <taxon>rosids</taxon>
        <taxon>malvids</taxon>
        <taxon>Malvales</taxon>
        <taxon>Malvaceae</taxon>
        <taxon>Malvoideae</taxon>
        <taxon>Gossypium</taxon>
    </lineage>
</organism>
<dbReference type="Proteomes" id="UP000239757">
    <property type="component" value="Unassembled WGS sequence"/>
</dbReference>
<dbReference type="EMBL" id="KZ666804">
    <property type="protein sequence ID" value="PPR93435.1"/>
    <property type="molecule type" value="Genomic_DNA"/>
</dbReference>
<feature type="domain" description="DUF4283" evidence="1">
    <location>
        <begin position="10"/>
        <end position="86"/>
    </location>
</feature>
<evidence type="ECO:0000313" key="2">
    <source>
        <dbReference type="EMBL" id="PPR93435.1"/>
    </source>
</evidence>
<name>A0A2P5WQQ7_GOSBA</name>